<evidence type="ECO:0000313" key="1">
    <source>
        <dbReference type="EMBL" id="KAK2198058.1"/>
    </source>
</evidence>
<dbReference type="KEGG" id="bdw:94335361"/>
<protein>
    <recommendedName>
        <fullName evidence="3">CBF1-interacting co-repressor CIR N-terminal domain-containing protein</fullName>
    </recommendedName>
</protein>
<dbReference type="AlphaFoldDB" id="A0AAD9PPB2"/>
<reference evidence="1" key="1">
    <citation type="journal article" date="2023" name="Nat. Microbiol.">
        <title>Babesia duncani multi-omics identifies virulence factors and drug targets.</title>
        <authorList>
            <person name="Singh P."/>
            <person name="Lonardi S."/>
            <person name="Liang Q."/>
            <person name="Vydyam P."/>
            <person name="Khabirova E."/>
            <person name="Fang T."/>
            <person name="Gihaz S."/>
            <person name="Thekkiniath J."/>
            <person name="Munshi M."/>
            <person name="Abel S."/>
            <person name="Ciampossin L."/>
            <person name="Batugedara G."/>
            <person name="Gupta M."/>
            <person name="Lu X.M."/>
            <person name="Lenz T."/>
            <person name="Chakravarty S."/>
            <person name="Cornillot E."/>
            <person name="Hu Y."/>
            <person name="Ma W."/>
            <person name="Gonzalez L.M."/>
            <person name="Sanchez S."/>
            <person name="Estrada K."/>
            <person name="Sanchez-Flores A."/>
            <person name="Montero E."/>
            <person name="Harb O.S."/>
            <person name="Le Roch K.G."/>
            <person name="Mamoun C.B."/>
        </authorList>
    </citation>
    <scope>NUCLEOTIDE SEQUENCE</scope>
    <source>
        <strain evidence="1">WA1</strain>
    </source>
</reference>
<dbReference type="RefSeq" id="XP_067804900.1">
    <property type="nucleotide sequence ID" value="XM_067946109.1"/>
</dbReference>
<proteinExistence type="predicted"/>
<dbReference type="PANTHER" id="PTHR22093">
    <property type="entry name" value="LEUKOCYTE RECEPTOR CLUSTER LRC MEMBER 1"/>
    <property type="match status" value="1"/>
</dbReference>
<sequence>MGGHGGLNILPQKKWNVYRQDRQYQVKFDEHRDIEEKLAKRVKENKNVLSDSLIKLRRKNRVAPYSDGNYNSDSDDHNETVESNKKVNTGHINLFEDAEREAEGRKKERREYLIKSGCYVYNTHAQGPKSVNIYTNDDSTILVPDFKKEQTPCPCLISRALYKIALDLIKCRTPM</sequence>
<comment type="caution">
    <text evidence="1">The sequence shown here is derived from an EMBL/GenBank/DDBJ whole genome shotgun (WGS) entry which is preliminary data.</text>
</comment>
<keyword evidence="2" id="KW-1185">Reference proteome</keyword>
<name>A0AAD9PPB2_9APIC</name>
<evidence type="ECO:0008006" key="3">
    <source>
        <dbReference type="Google" id="ProtNLM"/>
    </source>
</evidence>
<dbReference type="PANTHER" id="PTHR22093:SF0">
    <property type="entry name" value="LEUKOCYTE RECEPTOR CLUSTER MEMBER 1"/>
    <property type="match status" value="1"/>
</dbReference>
<evidence type="ECO:0000313" key="2">
    <source>
        <dbReference type="Proteomes" id="UP001214638"/>
    </source>
</evidence>
<dbReference type="InterPro" id="IPR039875">
    <property type="entry name" value="LENG1-like"/>
</dbReference>
<organism evidence="1 2">
    <name type="scientific">Babesia duncani</name>
    <dbReference type="NCBI Taxonomy" id="323732"/>
    <lineage>
        <taxon>Eukaryota</taxon>
        <taxon>Sar</taxon>
        <taxon>Alveolata</taxon>
        <taxon>Apicomplexa</taxon>
        <taxon>Aconoidasida</taxon>
        <taxon>Piroplasmida</taxon>
        <taxon>Babesiidae</taxon>
        <taxon>Babesia</taxon>
    </lineage>
</organism>
<dbReference type="EMBL" id="JALLKP010000001">
    <property type="protein sequence ID" value="KAK2198058.1"/>
    <property type="molecule type" value="Genomic_DNA"/>
</dbReference>
<dbReference type="GeneID" id="94335361"/>
<gene>
    <name evidence="1" type="ORF">BdWA1_001063</name>
</gene>
<dbReference type="Proteomes" id="UP001214638">
    <property type="component" value="Unassembled WGS sequence"/>
</dbReference>
<accession>A0AAD9PPB2</accession>